<dbReference type="Gene3D" id="3.40.50.300">
    <property type="entry name" value="P-loop containing nucleotide triphosphate hydrolases"/>
    <property type="match status" value="2"/>
</dbReference>
<dbReference type="InterPro" id="IPR003688">
    <property type="entry name" value="TraG/VirD4"/>
</dbReference>
<dbReference type="RefSeq" id="WP_106165800.1">
    <property type="nucleotide sequence ID" value="NZ_JAVKZF010000005.1"/>
</dbReference>
<keyword evidence="5" id="KW-1133">Transmembrane helix</keyword>
<dbReference type="Proteomes" id="UP000282574">
    <property type="component" value="Unassembled WGS sequence"/>
</dbReference>
<evidence type="ECO:0000313" key="8">
    <source>
        <dbReference type="Proteomes" id="UP000282574"/>
    </source>
</evidence>
<dbReference type="InterPro" id="IPR027417">
    <property type="entry name" value="P-loop_NTPase"/>
</dbReference>
<dbReference type="EMBL" id="RSCK01000003">
    <property type="protein sequence ID" value="RUT14062.1"/>
    <property type="molecule type" value="Genomic_DNA"/>
</dbReference>
<keyword evidence="4" id="KW-0812">Transmembrane</keyword>
<evidence type="ECO:0000256" key="1">
    <source>
        <dbReference type="ARBA" id="ARBA00004651"/>
    </source>
</evidence>
<evidence type="ECO:0000256" key="4">
    <source>
        <dbReference type="ARBA" id="ARBA00022692"/>
    </source>
</evidence>
<evidence type="ECO:0000313" key="7">
    <source>
        <dbReference type="EMBL" id="RUT14062.1"/>
    </source>
</evidence>
<keyword evidence="3" id="KW-1003">Cell membrane</keyword>
<evidence type="ECO:0000256" key="6">
    <source>
        <dbReference type="ARBA" id="ARBA00023136"/>
    </source>
</evidence>
<evidence type="ECO:0000256" key="5">
    <source>
        <dbReference type="ARBA" id="ARBA00022989"/>
    </source>
</evidence>
<dbReference type="PANTHER" id="PTHR37937:SF1">
    <property type="entry name" value="CONJUGATIVE TRANSFER: DNA TRANSPORT"/>
    <property type="match status" value="1"/>
</dbReference>
<organism evidence="7 8">
    <name type="scientific">Chroococcidiopsis cubana SAG 39.79</name>
    <dbReference type="NCBI Taxonomy" id="388085"/>
    <lineage>
        <taxon>Bacteria</taxon>
        <taxon>Bacillati</taxon>
        <taxon>Cyanobacteriota</taxon>
        <taxon>Cyanophyceae</taxon>
        <taxon>Chroococcidiopsidales</taxon>
        <taxon>Chroococcidiopsidaceae</taxon>
        <taxon>Chroococcidiopsis</taxon>
    </lineage>
</organism>
<keyword evidence="6" id="KW-0472">Membrane</keyword>
<proteinExistence type="inferred from homology"/>
<comment type="subcellular location">
    <subcellularLocation>
        <location evidence="1">Cell membrane</location>
        <topology evidence="1">Multi-pass membrane protein</topology>
    </subcellularLocation>
</comment>
<protein>
    <recommendedName>
        <fullName evidence="9">Type IV secretion system coupling protein TraD DNA-binding domain-containing protein</fullName>
    </recommendedName>
</protein>
<gene>
    <name evidence="7" type="ORF">DSM107010_05450</name>
</gene>
<comment type="similarity">
    <text evidence="2">Belongs to the VirD4/TraG family.</text>
</comment>
<evidence type="ECO:0000256" key="3">
    <source>
        <dbReference type="ARBA" id="ARBA00022475"/>
    </source>
</evidence>
<dbReference type="SUPFAM" id="SSF52540">
    <property type="entry name" value="P-loop containing nucleoside triphosphate hydrolases"/>
    <property type="match status" value="1"/>
</dbReference>
<dbReference type="GO" id="GO:0005886">
    <property type="term" value="C:plasma membrane"/>
    <property type="evidence" value="ECO:0007669"/>
    <property type="project" value="UniProtKB-SubCell"/>
</dbReference>
<evidence type="ECO:0008006" key="9">
    <source>
        <dbReference type="Google" id="ProtNLM"/>
    </source>
</evidence>
<accession>A0AB37URS2</accession>
<comment type="caution">
    <text evidence="7">The sequence shown here is derived from an EMBL/GenBank/DDBJ whole genome shotgun (WGS) entry which is preliminary data.</text>
</comment>
<dbReference type="PANTHER" id="PTHR37937">
    <property type="entry name" value="CONJUGATIVE TRANSFER: DNA TRANSPORT"/>
    <property type="match status" value="1"/>
</dbReference>
<reference evidence="7 8" key="1">
    <citation type="journal article" date="2019" name="Genome Biol. Evol.">
        <title>Day and night: Metabolic profiles and evolutionary relationships of six axenic non-marine cyanobacteria.</title>
        <authorList>
            <person name="Will S.E."/>
            <person name="Henke P."/>
            <person name="Boedeker C."/>
            <person name="Huang S."/>
            <person name="Brinkmann H."/>
            <person name="Rohde M."/>
            <person name="Jarek M."/>
            <person name="Friedl T."/>
            <person name="Seufert S."/>
            <person name="Schumacher M."/>
            <person name="Overmann J."/>
            <person name="Neumann-Schaal M."/>
            <person name="Petersen J."/>
        </authorList>
    </citation>
    <scope>NUCLEOTIDE SEQUENCE [LARGE SCALE GENOMIC DNA]</scope>
    <source>
        <strain evidence="7 8">SAG 39.79</strain>
    </source>
</reference>
<name>A0AB37URS2_9CYAN</name>
<dbReference type="InterPro" id="IPR051539">
    <property type="entry name" value="T4SS-coupling_protein"/>
</dbReference>
<dbReference type="Pfam" id="PF02534">
    <property type="entry name" value="T4SS-DNA_transf"/>
    <property type="match status" value="1"/>
</dbReference>
<evidence type="ECO:0000256" key="2">
    <source>
        <dbReference type="ARBA" id="ARBA00008806"/>
    </source>
</evidence>
<dbReference type="CDD" id="cd01127">
    <property type="entry name" value="TrwB_TraG_TraD_VirD4"/>
    <property type="match status" value="1"/>
</dbReference>
<keyword evidence="8" id="KW-1185">Reference proteome</keyword>
<dbReference type="AlphaFoldDB" id="A0AB37URS2"/>
<sequence>MPQHVRTVSATTAEYNPYSNAFAPLMHPDMGWRWMLIGGIMLFLALSNQFSSRKGKLTTGRWAGANEKRAALDRAIVQLRERQKDRVTLYIGTPKYRIKFAPIPTDATRKERWVRQLATWALVARARIFTLSGFTCSYLVPDAQRGIVVLGSPGTGKTGSAIDPMIRSAIDESMSMLIYDVKGDHMRRHVAYAIEAGYEVYIFAPGFPYSGTINPLDFLQDGGDSASANEIATIINRNSKLASSKGQDDFFGPQGDQLLETVLMLAKASPYPDMLTAWKILSLPKLAKRLQLASGEHNLDLWAEVSATSLLSVADAERTVSGIVGTATITFSRFVKRDFLPSLIGKTTIPLRLDGKQIIFFQIDEKREAATAPLVASLLHMIVKHNMNNQTPRQTPMALFMDEFPSLWVPDLVNWINRFRSYGLVTVLGYQFQSQLKKTYGQDDADSIVAACATKFVFNPNHEPTAASWSKYVGKKEVVIKPRSKTHGKQHSTSQSEQYHQIDLMTADEINKMREREGLFISPGYEGGGAGSVPWHVKKFVLPEDDLLAQEQSTKLWDTKVRDRLVERAKKTQLHLEDFQLRIELLQRGAIADWQLPPPEEAEAVASAAGED</sequence>